<evidence type="ECO:0000256" key="3">
    <source>
        <dbReference type="PROSITE-ProRule" id="PRU00024"/>
    </source>
</evidence>
<dbReference type="AlphaFoldDB" id="A0AAV7Q5N5"/>
<dbReference type="EMBL" id="JANPWB010000010">
    <property type="protein sequence ID" value="KAJ1134906.1"/>
    <property type="molecule type" value="Genomic_DNA"/>
</dbReference>
<dbReference type="SUPFAM" id="SSF57845">
    <property type="entry name" value="B-box zinc-binding domain"/>
    <property type="match status" value="1"/>
</dbReference>
<evidence type="ECO:0000256" key="4">
    <source>
        <dbReference type="SAM" id="Coils"/>
    </source>
</evidence>
<feature type="coiled-coil region" evidence="4">
    <location>
        <begin position="74"/>
        <end position="159"/>
    </location>
</feature>
<keyword evidence="1 3" id="KW-0863">Zinc-finger</keyword>
<name>A0AAV7Q5N5_PLEWA</name>
<dbReference type="Proteomes" id="UP001066276">
    <property type="component" value="Chromosome 6"/>
</dbReference>
<reference evidence="6" key="1">
    <citation type="journal article" date="2022" name="bioRxiv">
        <title>Sequencing and chromosome-scale assembly of the giantPleurodeles waltlgenome.</title>
        <authorList>
            <person name="Brown T."/>
            <person name="Elewa A."/>
            <person name="Iarovenko S."/>
            <person name="Subramanian E."/>
            <person name="Araus A.J."/>
            <person name="Petzold A."/>
            <person name="Susuki M."/>
            <person name="Suzuki K.-i.T."/>
            <person name="Hayashi T."/>
            <person name="Toyoda A."/>
            <person name="Oliveira C."/>
            <person name="Osipova E."/>
            <person name="Leigh N.D."/>
            <person name="Simon A."/>
            <person name="Yun M.H."/>
        </authorList>
    </citation>
    <scope>NUCLEOTIDE SEQUENCE</scope>
    <source>
        <strain evidence="6">20211129_DDA</strain>
        <tissue evidence="6">Liver</tissue>
    </source>
</reference>
<evidence type="ECO:0000313" key="6">
    <source>
        <dbReference type="EMBL" id="KAJ1134906.1"/>
    </source>
</evidence>
<dbReference type="InterPro" id="IPR000315">
    <property type="entry name" value="Znf_B-box"/>
</dbReference>
<dbReference type="SMART" id="SM00336">
    <property type="entry name" value="BBOX"/>
    <property type="match status" value="1"/>
</dbReference>
<dbReference type="Pfam" id="PF00643">
    <property type="entry name" value="zf-B_box"/>
    <property type="match status" value="1"/>
</dbReference>
<gene>
    <name evidence="6" type="ORF">NDU88_001352</name>
</gene>
<comment type="caution">
    <text evidence="6">The sequence shown here is derived from an EMBL/GenBank/DDBJ whole genome shotgun (WGS) entry which is preliminary data.</text>
</comment>
<keyword evidence="7" id="KW-1185">Reference proteome</keyword>
<proteinExistence type="predicted"/>
<feature type="domain" description="B box-type" evidence="5">
    <location>
        <begin position="11"/>
        <end position="52"/>
    </location>
</feature>
<organism evidence="6 7">
    <name type="scientific">Pleurodeles waltl</name>
    <name type="common">Iberian ribbed newt</name>
    <dbReference type="NCBI Taxonomy" id="8319"/>
    <lineage>
        <taxon>Eukaryota</taxon>
        <taxon>Metazoa</taxon>
        <taxon>Chordata</taxon>
        <taxon>Craniata</taxon>
        <taxon>Vertebrata</taxon>
        <taxon>Euteleostomi</taxon>
        <taxon>Amphibia</taxon>
        <taxon>Batrachia</taxon>
        <taxon>Caudata</taxon>
        <taxon>Salamandroidea</taxon>
        <taxon>Salamandridae</taxon>
        <taxon>Pleurodelinae</taxon>
        <taxon>Pleurodeles</taxon>
    </lineage>
</organism>
<protein>
    <recommendedName>
        <fullName evidence="5">B box-type domain-containing protein</fullName>
    </recommendedName>
</protein>
<dbReference type="Gene3D" id="3.30.160.60">
    <property type="entry name" value="Classic Zinc Finger"/>
    <property type="match status" value="1"/>
</dbReference>
<dbReference type="InterPro" id="IPR050143">
    <property type="entry name" value="TRIM/RBCC"/>
</dbReference>
<evidence type="ECO:0000313" key="7">
    <source>
        <dbReference type="Proteomes" id="UP001066276"/>
    </source>
</evidence>
<accession>A0AAV7Q5N5</accession>
<evidence type="ECO:0000259" key="5">
    <source>
        <dbReference type="PROSITE" id="PS50119"/>
    </source>
</evidence>
<evidence type="ECO:0000256" key="2">
    <source>
        <dbReference type="ARBA" id="ARBA00022833"/>
    </source>
</evidence>
<dbReference type="PANTHER" id="PTHR24103">
    <property type="entry name" value="E3 UBIQUITIN-PROTEIN LIGASE TRIM"/>
    <property type="match status" value="1"/>
</dbReference>
<dbReference type="CDD" id="cd19762">
    <property type="entry name" value="Bbox2_TRIM7-like"/>
    <property type="match status" value="1"/>
</dbReference>
<evidence type="ECO:0000256" key="1">
    <source>
        <dbReference type="ARBA" id="ARBA00022771"/>
    </source>
</evidence>
<keyword evidence="2" id="KW-0862">Zinc</keyword>
<dbReference type="PROSITE" id="PS50119">
    <property type="entry name" value="ZF_BBOX"/>
    <property type="match status" value="1"/>
</dbReference>
<sequence>MLKLHLPSLKSQENVCEKHQQRLQLFCEDDQEPICVVCDRSRDHRSHTVVPVEEAAQEYKKMMEGRLFDLRSSLEDVERFATDEETKRAELEGEFQSQAEKVTRTFEDLQQFLEQEKKTLLAKLEKEQTEHLQKISVKITDLEKQKACFKDLIEDIEGKCHQDDVELLKDVRNILNRSDSLKVLLLKNDSVDSTVQNLQSFISQHAYIQEKIREFKDGVFLYPGGRFPRKNTNKVAADGVFLYPGGRFPRKNTNKVAAEAWTLDPDIVLPEPGSQKLARSTDAATMYLDVVNLSQPIGLPVLQREEEHCMQPFFSNLTFEDIGQDREGFVMEISPESNVDIFQTPVESIKMASAGGVLYGRSLVSQAPVLYLLLERLECRRWRRRSGPRADGSPSEVQARRHLGWSRHWSPLLTHNA</sequence>
<keyword evidence="4" id="KW-0175">Coiled coil</keyword>
<dbReference type="GO" id="GO:0008270">
    <property type="term" value="F:zinc ion binding"/>
    <property type="evidence" value="ECO:0007669"/>
    <property type="project" value="UniProtKB-KW"/>
</dbReference>
<keyword evidence="1 3" id="KW-0479">Metal-binding</keyword>